<dbReference type="AlphaFoldDB" id="A0A1F6V2W1"/>
<accession>A0A1F6V2W1</accession>
<protein>
    <submittedName>
        <fullName evidence="1">Uncharacterized protein</fullName>
    </submittedName>
</protein>
<evidence type="ECO:0000313" key="1">
    <source>
        <dbReference type="EMBL" id="OGI64017.1"/>
    </source>
</evidence>
<dbReference type="Proteomes" id="UP000178700">
    <property type="component" value="Unassembled WGS sequence"/>
</dbReference>
<dbReference type="EMBL" id="MFTJ01000060">
    <property type="protein sequence ID" value="OGI64017.1"/>
    <property type="molecule type" value="Genomic_DNA"/>
</dbReference>
<reference evidence="1 2" key="1">
    <citation type="journal article" date="2016" name="Nat. Commun.">
        <title>Thousands of microbial genomes shed light on interconnected biogeochemical processes in an aquifer system.</title>
        <authorList>
            <person name="Anantharaman K."/>
            <person name="Brown C.T."/>
            <person name="Hug L.A."/>
            <person name="Sharon I."/>
            <person name="Castelle C.J."/>
            <person name="Probst A.J."/>
            <person name="Thomas B.C."/>
            <person name="Singh A."/>
            <person name="Wilkins M.J."/>
            <person name="Karaoz U."/>
            <person name="Brodie E.L."/>
            <person name="Williams K.H."/>
            <person name="Hubbard S.S."/>
            <person name="Banfield J.F."/>
        </authorList>
    </citation>
    <scope>NUCLEOTIDE SEQUENCE [LARGE SCALE GENOMIC DNA]</scope>
</reference>
<gene>
    <name evidence="1" type="ORF">A2642_00570</name>
</gene>
<evidence type="ECO:0000313" key="2">
    <source>
        <dbReference type="Proteomes" id="UP000178700"/>
    </source>
</evidence>
<proteinExistence type="predicted"/>
<sequence>MENKPQPNPKEAILTGYIRYRPSNGTYYLMANSRMLCNQLISQKPIKVKVTKEDNFFIIHKVLEGNILTIRKKEIVTCISGINLLTVEERSKLMNKEHKLSFPVQVKLFPSQFNLDIYSLYPDQDAAILARKLEEKGFNIPTRIMTPKSFDHDLEFIYANKRIVIEITQTIPGKNNYLNFKHAGLGGIVRAHFLEAYHNCVNSFLSGKKDTIGFIIIHERWKEYSHITKLIPEFSKVNCHIIFSNFKDNWEEITTTQIITEIKK</sequence>
<organism evidence="1 2">
    <name type="scientific">Candidatus Nomurabacteria bacterium RIFCSPHIGHO2_01_FULL_39_10</name>
    <dbReference type="NCBI Taxonomy" id="1801733"/>
    <lineage>
        <taxon>Bacteria</taxon>
        <taxon>Candidatus Nomuraibacteriota</taxon>
    </lineage>
</organism>
<comment type="caution">
    <text evidence="1">The sequence shown here is derived from an EMBL/GenBank/DDBJ whole genome shotgun (WGS) entry which is preliminary data.</text>
</comment>
<name>A0A1F6V2W1_9BACT</name>